<protein>
    <recommendedName>
        <fullName evidence="1">DUF5641 domain-containing protein</fullName>
    </recommendedName>
</protein>
<organism evidence="2 3">
    <name type="scientific">Holothuria leucospilota</name>
    <name type="common">Black long sea cucumber</name>
    <name type="synonym">Mertensiothuria leucospilota</name>
    <dbReference type="NCBI Taxonomy" id="206669"/>
    <lineage>
        <taxon>Eukaryota</taxon>
        <taxon>Metazoa</taxon>
        <taxon>Echinodermata</taxon>
        <taxon>Eleutherozoa</taxon>
        <taxon>Echinozoa</taxon>
        <taxon>Holothuroidea</taxon>
        <taxon>Aspidochirotacea</taxon>
        <taxon>Aspidochirotida</taxon>
        <taxon>Holothuriidae</taxon>
        <taxon>Holothuria</taxon>
    </lineage>
</organism>
<comment type="caution">
    <text evidence="2">The sequence shown here is derived from an EMBL/GenBank/DDBJ whole genome shotgun (WGS) entry which is preliminary data.</text>
</comment>
<dbReference type="EMBL" id="JAIZAY010000011">
    <property type="protein sequence ID" value="KAJ8033828.1"/>
    <property type="molecule type" value="Genomic_DNA"/>
</dbReference>
<dbReference type="Proteomes" id="UP001152320">
    <property type="component" value="Chromosome 11"/>
</dbReference>
<dbReference type="AlphaFoldDB" id="A0A9Q1BV32"/>
<name>A0A9Q1BV32_HOLLE</name>
<feature type="domain" description="DUF5641" evidence="1">
    <location>
        <begin position="1"/>
        <end position="85"/>
    </location>
</feature>
<evidence type="ECO:0000313" key="2">
    <source>
        <dbReference type="EMBL" id="KAJ8033828.1"/>
    </source>
</evidence>
<evidence type="ECO:0000313" key="3">
    <source>
        <dbReference type="Proteomes" id="UP001152320"/>
    </source>
</evidence>
<dbReference type="PANTHER" id="PTHR47331:SF6">
    <property type="entry name" value="DOUBLECORTIN DOMAIN-CONTAINING PROTEIN"/>
    <property type="match status" value="1"/>
</dbReference>
<dbReference type="Pfam" id="PF18701">
    <property type="entry name" value="DUF5641"/>
    <property type="match status" value="1"/>
</dbReference>
<keyword evidence="3" id="KW-1185">Reference proteome</keyword>
<dbReference type="OrthoDB" id="8052806at2759"/>
<evidence type="ECO:0000259" key="1">
    <source>
        <dbReference type="Pfam" id="PF18701"/>
    </source>
</evidence>
<dbReference type="PANTHER" id="PTHR47331">
    <property type="entry name" value="PHD-TYPE DOMAIN-CONTAINING PROTEIN"/>
    <property type="match status" value="1"/>
</dbReference>
<accession>A0A9Q1BV32</accession>
<gene>
    <name evidence="2" type="ORF">HOLleu_24190</name>
</gene>
<proteinExistence type="predicted"/>
<dbReference type="InterPro" id="IPR040676">
    <property type="entry name" value="DUF5641"/>
</dbReference>
<sequence>MVDAFWKSLIRDVFPLLVPRRRWNVDRRNVRVGDVVLIADPKMVRGQWKVGRVTEVYPGDDNRVRNVQVKTANGLLRRTVNKIVVIYPVEGYE</sequence>
<reference evidence="2" key="1">
    <citation type="submission" date="2021-10" db="EMBL/GenBank/DDBJ databases">
        <title>Tropical sea cucumber genome reveals ecological adaptation and Cuvierian tubules defense mechanism.</title>
        <authorList>
            <person name="Chen T."/>
        </authorList>
    </citation>
    <scope>NUCLEOTIDE SEQUENCE</scope>
    <source>
        <strain evidence="2">Nanhai2018</strain>
        <tissue evidence="2">Muscle</tissue>
    </source>
</reference>